<reference evidence="2 3" key="1">
    <citation type="submission" date="2006-04" db="EMBL/GenBank/DDBJ databases">
        <authorList>
            <person name="Nierman W.C."/>
        </authorList>
    </citation>
    <scope>NUCLEOTIDE SEQUENCE [LARGE SCALE GENOMIC DNA]</scope>
    <source>
        <strain evidence="2 3">DW4/3-1</strain>
    </source>
</reference>
<evidence type="ECO:0000256" key="1">
    <source>
        <dbReference type="SAM" id="SignalP"/>
    </source>
</evidence>
<protein>
    <recommendedName>
        <fullName evidence="4">DUF4878 domain-containing protein</fullName>
    </recommendedName>
</protein>
<proteinExistence type="predicted"/>
<dbReference type="EMBL" id="AAMD01000157">
    <property type="protein sequence ID" value="EAU63557.1"/>
    <property type="molecule type" value="Genomic_DNA"/>
</dbReference>
<evidence type="ECO:0000313" key="2">
    <source>
        <dbReference type="EMBL" id="EAU63557.1"/>
    </source>
</evidence>
<feature type="signal peptide" evidence="1">
    <location>
        <begin position="1"/>
        <end position="25"/>
    </location>
</feature>
<dbReference type="PATRIC" id="fig|378806.16.peg.2430"/>
<name>Q08SV6_STIAD</name>
<keyword evidence="1" id="KW-0732">Signal</keyword>
<organism evidence="2 3">
    <name type="scientific">Stigmatella aurantiaca (strain DW4/3-1)</name>
    <dbReference type="NCBI Taxonomy" id="378806"/>
    <lineage>
        <taxon>Bacteria</taxon>
        <taxon>Pseudomonadati</taxon>
        <taxon>Myxococcota</taxon>
        <taxon>Myxococcia</taxon>
        <taxon>Myxococcales</taxon>
        <taxon>Cystobacterineae</taxon>
        <taxon>Archangiaceae</taxon>
        <taxon>Stigmatella</taxon>
    </lineage>
</organism>
<evidence type="ECO:0000313" key="3">
    <source>
        <dbReference type="Proteomes" id="UP000032702"/>
    </source>
</evidence>
<accession>Q08SV6</accession>
<dbReference type="Proteomes" id="UP000032702">
    <property type="component" value="Unassembled WGS sequence"/>
</dbReference>
<evidence type="ECO:0008006" key="4">
    <source>
        <dbReference type="Google" id="ProtNLM"/>
    </source>
</evidence>
<sequence>MLPSPTIMRLLVPLLLLALLCGACAHTAASTGLEGLRPVVEDFYKRLRWKDFRGAARHLIPERQEAFLKARRELQDERDLSITDYEILEVGMAPDGLRATVTSRIQWMRLPSVSEQTATTTSEFIYQGGVWLLERQLEGPFAGELP</sequence>
<feature type="chain" id="PRO_5004167006" description="DUF4878 domain-containing protein" evidence="1">
    <location>
        <begin position="26"/>
        <end position="146"/>
    </location>
</feature>
<comment type="caution">
    <text evidence="2">The sequence shown here is derived from an EMBL/GenBank/DDBJ whole genome shotgun (WGS) entry which is preliminary data.</text>
</comment>
<gene>
    <name evidence="2" type="ORF">STIAU_7014</name>
</gene>
<dbReference type="AlphaFoldDB" id="Q08SV6"/>